<dbReference type="AlphaFoldDB" id="B3E0T6"/>
<evidence type="ECO:0000256" key="2">
    <source>
        <dbReference type="NCBIfam" id="TIGR00658"/>
    </source>
</evidence>
<protein>
    <recommendedName>
        <fullName evidence="2">Ornithine carbamoyltransferase</fullName>
        <ecNumber evidence="2">2.1.3.3</ecNumber>
    </recommendedName>
</protein>
<evidence type="ECO:0000259" key="5">
    <source>
        <dbReference type="Pfam" id="PF02729"/>
    </source>
</evidence>
<organism evidence="6 7">
    <name type="scientific">Methylacidiphilum infernorum (isolate V4)</name>
    <name type="common">Methylokorus infernorum (strain V4)</name>
    <dbReference type="NCBI Taxonomy" id="481448"/>
    <lineage>
        <taxon>Bacteria</taxon>
        <taxon>Pseudomonadati</taxon>
        <taxon>Verrucomicrobiota</taxon>
        <taxon>Methylacidiphilae</taxon>
        <taxon>Methylacidiphilales</taxon>
        <taxon>Methylacidiphilaceae</taxon>
        <taxon>Methylacidiphilum (ex Ratnadevi et al. 2023)</taxon>
    </lineage>
</organism>
<dbReference type="PANTHER" id="PTHR45753">
    <property type="entry name" value="ORNITHINE CARBAMOYLTRANSFERASE, MITOCHONDRIAL"/>
    <property type="match status" value="1"/>
</dbReference>
<dbReference type="GO" id="GO:0019240">
    <property type="term" value="P:citrulline biosynthetic process"/>
    <property type="evidence" value="ECO:0007669"/>
    <property type="project" value="TreeGrafter"/>
</dbReference>
<dbReference type="Gene3D" id="3.40.50.1370">
    <property type="entry name" value="Aspartate/ornithine carbamoyltransferase"/>
    <property type="match status" value="2"/>
</dbReference>
<dbReference type="Pfam" id="PF02729">
    <property type="entry name" value="OTCace_N"/>
    <property type="match status" value="1"/>
</dbReference>
<gene>
    <name evidence="6" type="primary">argF</name>
    <name evidence="6" type="ordered locus">Minf_2359</name>
</gene>
<dbReference type="eggNOG" id="COG0078">
    <property type="taxonomic scope" value="Bacteria"/>
</dbReference>
<feature type="domain" description="Aspartate/ornithine carbamoyltransferase Asp/Orn-binding" evidence="4">
    <location>
        <begin position="162"/>
        <end position="305"/>
    </location>
</feature>
<dbReference type="InterPro" id="IPR002292">
    <property type="entry name" value="Orn/put_carbamltrans"/>
</dbReference>
<dbReference type="Pfam" id="PF00185">
    <property type="entry name" value="OTCace"/>
    <property type="match status" value="1"/>
</dbReference>
<evidence type="ECO:0000256" key="3">
    <source>
        <dbReference type="RuleBase" id="RU003634"/>
    </source>
</evidence>
<keyword evidence="1 3" id="KW-0808">Transferase</keyword>
<dbReference type="InterPro" id="IPR006131">
    <property type="entry name" value="Asp_carbamoyltransf_Asp/Orn-bd"/>
</dbReference>
<dbReference type="InterPro" id="IPR006132">
    <property type="entry name" value="Asp/Orn_carbamoyltranf_P-bd"/>
</dbReference>
<dbReference type="InterPro" id="IPR036901">
    <property type="entry name" value="Asp/Orn_carbamoylTrfase_sf"/>
</dbReference>
<evidence type="ECO:0000259" key="4">
    <source>
        <dbReference type="Pfam" id="PF00185"/>
    </source>
</evidence>
<dbReference type="SUPFAM" id="SSF53671">
    <property type="entry name" value="Aspartate/ornithine carbamoyltransferase"/>
    <property type="match status" value="1"/>
</dbReference>
<dbReference type="HOGENOM" id="CLU_043846_3_2_0"/>
<evidence type="ECO:0000313" key="6">
    <source>
        <dbReference type="EMBL" id="ACD84413.1"/>
    </source>
</evidence>
<dbReference type="PANTHER" id="PTHR45753:SF3">
    <property type="entry name" value="ORNITHINE TRANSCARBAMYLASE, MITOCHONDRIAL"/>
    <property type="match status" value="1"/>
</dbReference>
<dbReference type="PROSITE" id="PS00097">
    <property type="entry name" value="CARBAMOYLTRANSFERASE"/>
    <property type="match status" value="1"/>
</dbReference>
<dbReference type="EMBL" id="CP000975">
    <property type="protein sequence ID" value="ACD84413.1"/>
    <property type="molecule type" value="Genomic_DNA"/>
</dbReference>
<feature type="domain" description="Aspartate/ornithine carbamoyltransferase carbamoyl-P binding" evidence="5">
    <location>
        <begin position="17"/>
        <end position="156"/>
    </location>
</feature>
<dbReference type="KEGG" id="min:Minf_2359"/>
<dbReference type="NCBIfam" id="NF001986">
    <property type="entry name" value="PRK00779.1"/>
    <property type="match status" value="1"/>
</dbReference>
<reference evidence="6 7" key="1">
    <citation type="journal article" date="2008" name="Biol. Direct">
        <title>Complete genome sequence of the extremely acidophilic methanotroph isolate V4, Methylacidiphilum infernorum, a representative of the bacterial phylum Verrucomicrobia.</title>
        <authorList>
            <person name="Hou S."/>
            <person name="Makarova K.S."/>
            <person name="Saw J.H."/>
            <person name="Senin P."/>
            <person name="Ly B.V."/>
            <person name="Zhou Z."/>
            <person name="Ren Y."/>
            <person name="Wang J."/>
            <person name="Galperin M.Y."/>
            <person name="Omelchenko M.V."/>
            <person name="Wolf Y.I."/>
            <person name="Yutin N."/>
            <person name="Koonin E.V."/>
            <person name="Stott M.B."/>
            <person name="Mountain B.W."/>
            <person name="Crowe M.A."/>
            <person name="Smirnova A.V."/>
            <person name="Dunfield P.F."/>
            <person name="Feng L."/>
            <person name="Wang L."/>
            <person name="Alam M."/>
        </authorList>
    </citation>
    <scope>NUCLEOTIDE SEQUENCE [LARGE SCALE GENOMIC DNA]</scope>
    <source>
        <strain evidence="7">Isolate V4</strain>
    </source>
</reference>
<dbReference type="InterPro" id="IPR006130">
    <property type="entry name" value="Asp/Orn_carbamoylTrfase"/>
</dbReference>
<sequence length="312" mass="35716">MAVNNKRLERTVMKPLRHFLSMNDIEEEEARMIFKKALEWKKNRGKEFPTALQYQTWALIFKKPSTRTRLSFEVAIRELGGEALFLSSQDLQLARGEPIEDTAQVLGRMVHGLIIRTYEQKEVELFAAYGNIPVINALTDEEHPCQVLSDIFSFEEKRGSIKGKKVAFIGDGCCNVAKSWALAAEKFGFYLWIGSPRGYFSAVKSDFVQNTSSVEEAAQDAALLYTDVWISMGKEQEADKRQMEFSQYRIDRRALSVASKDALVFHCLPAYRDKEIALEIFNERKEEIYTQAENRLHVQKALLAWIVGKLNG</sequence>
<dbReference type="PRINTS" id="PR00102">
    <property type="entry name" value="OTCASE"/>
</dbReference>
<dbReference type="GO" id="GO:0004585">
    <property type="term" value="F:ornithine carbamoyltransferase activity"/>
    <property type="evidence" value="ECO:0007669"/>
    <property type="project" value="UniProtKB-UniRule"/>
</dbReference>
<dbReference type="Proteomes" id="UP000009149">
    <property type="component" value="Chromosome"/>
</dbReference>
<name>B3E0T6_METI4</name>
<dbReference type="EC" id="2.1.3.3" evidence="2"/>
<dbReference type="STRING" id="481448.Minf_2359"/>
<dbReference type="GO" id="GO:0042450">
    <property type="term" value="P:L-arginine biosynthetic process via ornithine"/>
    <property type="evidence" value="ECO:0007669"/>
    <property type="project" value="UniProtKB-UniRule"/>
</dbReference>
<dbReference type="NCBIfam" id="TIGR00658">
    <property type="entry name" value="orni_carb_tr"/>
    <property type="match status" value="1"/>
</dbReference>
<proteinExistence type="inferred from homology"/>
<evidence type="ECO:0000256" key="1">
    <source>
        <dbReference type="ARBA" id="ARBA00022679"/>
    </source>
</evidence>
<dbReference type="PRINTS" id="PR00100">
    <property type="entry name" value="AOTCASE"/>
</dbReference>
<evidence type="ECO:0000313" key="7">
    <source>
        <dbReference type="Proteomes" id="UP000009149"/>
    </source>
</evidence>
<comment type="similarity">
    <text evidence="3">Belongs to the aspartate/ornithine carbamoyltransferase superfamily.</text>
</comment>
<dbReference type="GO" id="GO:0016597">
    <property type="term" value="F:amino acid binding"/>
    <property type="evidence" value="ECO:0007669"/>
    <property type="project" value="InterPro"/>
</dbReference>
<dbReference type="RefSeq" id="WP_012464693.1">
    <property type="nucleotide sequence ID" value="NC_010794.1"/>
</dbReference>
<accession>B3E0T6</accession>